<dbReference type="AlphaFoldDB" id="A0A840XZ70"/>
<dbReference type="Proteomes" id="UP000580654">
    <property type="component" value="Unassembled WGS sequence"/>
</dbReference>
<dbReference type="PANTHER" id="PTHR43037:SF1">
    <property type="entry name" value="BLL1128 PROTEIN"/>
    <property type="match status" value="1"/>
</dbReference>
<evidence type="ECO:0000313" key="4">
    <source>
        <dbReference type="EMBL" id="MBB5692580.1"/>
    </source>
</evidence>
<feature type="region of interest" description="Disordered" evidence="3">
    <location>
        <begin position="16"/>
        <end position="43"/>
    </location>
</feature>
<accession>A0A840XZ70</accession>
<organism evidence="4 5">
    <name type="scientific">Muricoccus pecuniae</name>
    <dbReference type="NCBI Taxonomy" id="693023"/>
    <lineage>
        <taxon>Bacteria</taxon>
        <taxon>Pseudomonadati</taxon>
        <taxon>Pseudomonadota</taxon>
        <taxon>Alphaproteobacteria</taxon>
        <taxon>Acetobacterales</taxon>
        <taxon>Roseomonadaceae</taxon>
        <taxon>Muricoccus</taxon>
    </lineage>
</organism>
<protein>
    <submittedName>
        <fullName evidence="4">Feruloyl esterase</fullName>
        <ecNumber evidence="4">3.1.1.73</ecNumber>
    </submittedName>
</protein>
<name>A0A840XZ70_9PROT</name>
<dbReference type="EC" id="3.1.1.73" evidence="4"/>
<dbReference type="GO" id="GO:0030600">
    <property type="term" value="F:feruloyl esterase activity"/>
    <property type="evidence" value="ECO:0007669"/>
    <property type="project" value="UniProtKB-EC"/>
</dbReference>
<dbReference type="Pfam" id="PF10503">
    <property type="entry name" value="Esterase_PHB"/>
    <property type="match status" value="1"/>
</dbReference>
<keyword evidence="1" id="KW-0732">Signal</keyword>
<dbReference type="InterPro" id="IPR029058">
    <property type="entry name" value="AB_hydrolase_fold"/>
</dbReference>
<dbReference type="EMBL" id="JACIJD010000002">
    <property type="protein sequence ID" value="MBB5692580.1"/>
    <property type="molecule type" value="Genomic_DNA"/>
</dbReference>
<comment type="caution">
    <text evidence="4">The sequence shown here is derived from an EMBL/GenBank/DDBJ whole genome shotgun (WGS) entry which is preliminary data.</text>
</comment>
<dbReference type="InterPro" id="IPR010126">
    <property type="entry name" value="Esterase_phb"/>
</dbReference>
<dbReference type="Gene3D" id="3.40.50.1820">
    <property type="entry name" value="alpha/beta hydrolase"/>
    <property type="match status" value="1"/>
</dbReference>
<dbReference type="RefSeq" id="WP_184513688.1">
    <property type="nucleotide sequence ID" value="NZ_JACIJD010000002.1"/>
</dbReference>
<dbReference type="NCBIfam" id="TIGR01840">
    <property type="entry name" value="esterase_phb"/>
    <property type="match status" value="1"/>
</dbReference>
<dbReference type="SUPFAM" id="SSF53474">
    <property type="entry name" value="alpha/beta-Hydrolases"/>
    <property type="match status" value="2"/>
</dbReference>
<feature type="compositionally biased region" description="Polar residues" evidence="3">
    <location>
        <begin position="22"/>
        <end position="31"/>
    </location>
</feature>
<keyword evidence="2 4" id="KW-0378">Hydrolase</keyword>
<dbReference type="InterPro" id="IPR050955">
    <property type="entry name" value="Plant_Biomass_Hydrol_Est"/>
</dbReference>
<reference evidence="4 5" key="1">
    <citation type="submission" date="2020-08" db="EMBL/GenBank/DDBJ databases">
        <title>Genomic Encyclopedia of Type Strains, Phase IV (KMG-IV): sequencing the most valuable type-strain genomes for metagenomic binning, comparative biology and taxonomic classification.</title>
        <authorList>
            <person name="Goeker M."/>
        </authorList>
    </citation>
    <scope>NUCLEOTIDE SEQUENCE [LARGE SCALE GENOMIC DNA]</scope>
    <source>
        <strain evidence="4 5">DSM 25622</strain>
    </source>
</reference>
<dbReference type="GO" id="GO:0005576">
    <property type="term" value="C:extracellular region"/>
    <property type="evidence" value="ECO:0007669"/>
    <property type="project" value="InterPro"/>
</dbReference>
<evidence type="ECO:0000256" key="1">
    <source>
        <dbReference type="ARBA" id="ARBA00022729"/>
    </source>
</evidence>
<feature type="region of interest" description="Disordered" evidence="3">
    <location>
        <begin position="358"/>
        <end position="380"/>
    </location>
</feature>
<evidence type="ECO:0000256" key="3">
    <source>
        <dbReference type="SAM" id="MobiDB-lite"/>
    </source>
</evidence>
<gene>
    <name evidence="4" type="ORF">FHS87_000595</name>
</gene>
<sequence>MNPRLDLSALMRLQKQHRRGAQSANGGPRTSTRLEEVTGFGPNPGNLRMLTHVPKDLPAGAPLIVALHGCTQSAVDYDEGTGLSLMADALGFALLLPEQQRANNVNLCFNWFEAGDTAREAGEPLSIRQMIANLVRKHRLDPARVFVTGLSAGGAMTSVMMATYPEVFAAGAVIAGLPYAGGIGVAEALRTMARPSDLLPAARGAAVRAASAYTGPWPRVAIWQGQADTTVSPDNADEIAKQWLDLHGLAGRSPDFEQRSAVHAERRWTGADGKPMVELHRIAGMAHGVPLHPGEGEGMAGIAGAYMLDVGVSSTHEILRFFGLSASQAARKAPPRPRGTVTVDSVAETVDRVEPVATARPVEPKPEAGPQPRPAFAFTDPGAVITKALRAAGLMGTDRR</sequence>
<evidence type="ECO:0000256" key="2">
    <source>
        <dbReference type="ARBA" id="ARBA00022801"/>
    </source>
</evidence>
<dbReference type="PANTHER" id="PTHR43037">
    <property type="entry name" value="UNNAMED PRODUCT-RELATED"/>
    <property type="match status" value="1"/>
</dbReference>
<keyword evidence="5" id="KW-1185">Reference proteome</keyword>
<evidence type="ECO:0000313" key="5">
    <source>
        <dbReference type="Proteomes" id="UP000580654"/>
    </source>
</evidence>
<proteinExistence type="predicted"/>